<proteinExistence type="predicted"/>
<name>A0A8X6TH13_NEPPI</name>
<evidence type="ECO:0000313" key="2">
    <source>
        <dbReference type="EMBL" id="GFT15910.1"/>
    </source>
</evidence>
<sequence>MPGRERDYENKEGRVSRDRRVSPSVREENSFVAAALGDFWKVGGFCILSVDGEDSEAQYGFSTPPEGTYVLCAITSARTQLNLPKKGECSCFTVRCGLAGSDKGRGLRPAAEIDHF</sequence>
<dbReference type="Proteomes" id="UP000887013">
    <property type="component" value="Unassembled WGS sequence"/>
</dbReference>
<feature type="region of interest" description="Disordered" evidence="1">
    <location>
        <begin position="1"/>
        <end position="24"/>
    </location>
</feature>
<dbReference type="EMBL" id="BMAW01009837">
    <property type="protein sequence ID" value="GFT15910.1"/>
    <property type="molecule type" value="Genomic_DNA"/>
</dbReference>
<gene>
    <name evidence="2" type="ORF">NPIL_371011</name>
</gene>
<comment type="caution">
    <text evidence="2">The sequence shown here is derived from an EMBL/GenBank/DDBJ whole genome shotgun (WGS) entry which is preliminary data.</text>
</comment>
<evidence type="ECO:0000256" key="1">
    <source>
        <dbReference type="SAM" id="MobiDB-lite"/>
    </source>
</evidence>
<organism evidence="2 3">
    <name type="scientific">Nephila pilipes</name>
    <name type="common">Giant wood spider</name>
    <name type="synonym">Nephila maculata</name>
    <dbReference type="NCBI Taxonomy" id="299642"/>
    <lineage>
        <taxon>Eukaryota</taxon>
        <taxon>Metazoa</taxon>
        <taxon>Ecdysozoa</taxon>
        <taxon>Arthropoda</taxon>
        <taxon>Chelicerata</taxon>
        <taxon>Arachnida</taxon>
        <taxon>Araneae</taxon>
        <taxon>Araneomorphae</taxon>
        <taxon>Entelegynae</taxon>
        <taxon>Araneoidea</taxon>
        <taxon>Nephilidae</taxon>
        <taxon>Nephila</taxon>
    </lineage>
</organism>
<protein>
    <submittedName>
        <fullName evidence="2">Uncharacterized protein</fullName>
    </submittedName>
</protein>
<accession>A0A8X6TH13</accession>
<evidence type="ECO:0000313" key="3">
    <source>
        <dbReference type="Proteomes" id="UP000887013"/>
    </source>
</evidence>
<keyword evidence="3" id="KW-1185">Reference proteome</keyword>
<dbReference type="AlphaFoldDB" id="A0A8X6TH13"/>
<reference evidence="2" key="1">
    <citation type="submission" date="2020-08" db="EMBL/GenBank/DDBJ databases">
        <title>Multicomponent nature underlies the extraordinary mechanical properties of spider dragline silk.</title>
        <authorList>
            <person name="Kono N."/>
            <person name="Nakamura H."/>
            <person name="Mori M."/>
            <person name="Yoshida Y."/>
            <person name="Ohtoshi R."/>
            <person name="Malay A.D."/>
            <person name="Moran D.A.P."/>
            <person name="Tomita M."/>
            <person name="Numata K."/>
            <person name="Arakawa K."/>
        </authorList>
    </citation>
    <scope>NUCLEOTIDE SEQUENCE</scope>
</reference>